<name>A0ACB8CNT5_DERSI</name>
<evidence type="ECO:0000313" key="1">
    <source>
        <dbReference type="EMBL" id="KAH7948721.1"/>
    </source>
</evidence>
<comment type="caution">
    <text evidence="1">The sequence shown here is derived from an EMBL/GenBank/DDBJ whole genome shotgun (WGS) entry which is preliminary data.</text>
</comment>
<accession>A0ACB8CNT5</accession>
<gene>
    <name evidence="1" type="ORF">HPB49_001206</name>
</gene>
<dbReference type="Proteomes" id="UP000821865">
    <property type="component" value="Chromosome 5"/>
</dbReference>
<sequence>MPGTELYSDTEDDDELTRQRIRNTTTRGRWPRARSVYVINARDDGASPTLPRADQRRQHREAWLATAAGDEDVTMAAARYQGSSLARTVRSLFFSFWKYVYAVATSVIVTDIWLLSRMTPQRRKRLAVLLFALVMLPLLGLAALRGERQIQSPWLRCSLRWHLQATTSMSFPPAWLSWGSTSGSSLPPPPAVPVELKKQLAESELLSDERIDAHVEKALKRLALQFPTSHRDDEGATARSREEVEQLKLQLEAHRITVERLVHRLEDQKDCCQDVAALLAGLDTKIIDKVLEVMNDTSAAAPRSRLQRWLTEEMDRREGNFGANLDARLRTRLDEHRSSVQAEVAAAARQASEAREAALEARKVAQEAVEEARRVPRVVTPSTAGTTDVNEVTRVVKDMLAKYDADKTGLPDYALESAGGSVVNTRCTDTYSERAPKYYMFGLPLWTFSRTAREAITPGMHPGECWAFRGSQGHLVVKLAQRIRVKAFSVEHIPRSLVSSGHTSSAPKDFQMWGLDSETDSPGRLLGSYTYDAEGDALQHFIVQGAKITSSIGWWLVGGPTFARPCP</sequence>
<evidence type="ECO:0000313" key="2">
    <source>
        <dbReference type="Proteomes" id="UP000821865"/>
    </source>
</evidence>
<keyword evidence="2" id="KW-1185">Reference proteome</keyword>
<protein>
    <submittedName>
        <fullName evidence="1">Uncharacterized protein</fullName>
    </submittedName>
</protein>
<organism evidence="1 2">
    <name type="scientific">Dermacentor silvarum</name>
    <name type="common">Tick</name>
    <dbReference type="NCBI Taxonomy" id="543639"/>
    <lineage>
        <taxon>Eukaryota</taxon>
        <taxon>Metazoa</taxon>
        <taxon>Ecdysozoa</taxon>
        <taxon>Arthropoda</taxon>
        <taxon>Chelicerata</taxon>
        <taxon>Arachnida</taxon>
        <taxon>Acari</taxon>
        <taxon>Parasitiformes</taxon>
        <taxon>Ixodida</taxon>
        <taxon>Ixodoidea</taxon>
        <taxon>Ixodidae</taxon>
        <taxon>Rhipicephalinae</taxon>
        <taxon>Dermacentor</taxon>
    </lineage>
</organism>
<dbReference type="EMBL" id="CM023474">
    <property type="protein sequence ID" value="KAH7948721.1"/>
    <property type="molecule type" value="Genomic_DNA"/>
</dbReference>
<reference evidence="1" key="1">
    <citation type="submission" date="2020-05" db="EMBL/GenBank/DDBJ databases">
        <title>Large-scale comparative analyses of tick genomes elucidate their genetic diversity and vector capacities.</title>
        <authorList>
            <person name="Jia N."/>
            <person name="Wang J."/>
            <person name="Shi W."/>
            <person name="Du L."/>
            <person name="Sun Y."/>
            <person name="Zhan W."/>
            <person name="Jiang J."/>
            <person name="Wang Q."/>
            <person name="Zhang B."/>
            <person name="Ji P."/>
            <person name="Sakyi L.B."/>
            <person name="Cui X."/>
            <person name="Yuan T."/>
            <person name="Jiang B."/>
            <person name="Yang W."/>
            <person name="Lam T.T.-Y."/>
            <person name="Chang Q."/>
            <person name="Ding S."/>
            <person name="Wang X."/>
            <person name="Zhu J."/>
            <person name="Ruan X."/>
            <person name="Zhao L."/>
            <person name="Wei J."/>
            <person name="Que T."/>
            <person name="Du C."/>
            <person name="Cheng J."/>
            <person name="Dai P."/>
            <person name="Han X."/>
            <person name="Huang E."/>
            <person name="Gao Y."/>
            <person name="Liu J."/>
            <person name="Shao H."/>
            <person name="Ye R."/>
            <person name="Li L."/>
            <person name="Wei W."/>
            <person name="Wang X."/>
            <person name="Wang C."/>
            <person name="Yang T."/>
            <person name="Huo Q."/>
            <person name="Li W."/>
            <person name="Guo W."/>
            <person name="Chen H."/>
            <person name="Zhou L."/>
            <person name="Ni X."/>
            <person name="Tian J."/>
            <person name="Zhou Y."/>
            <person name="Sheng Y."/>
            <person name="Liu T."/>
            <person name="Pan Y."/>
            <person name="Xia L."/>
            <person name="Li J."/>
            <person name="Zhao F."/>
            <person name="Cao W."/>
        </authorList>
    </citation>
    <scope>NUCLEOTIDE SEQUENCE</scope>
    <source>
        <strain evidence="1">Dsil-2018</strain>
    </source>
</reference>
<proteinExistence type="predicted"/>